<organism evidence="1">
    <name type="scientific">viral metagenome</name>
    <dbReference type="NCBI Taxonomy" id="1070528"/>
    <lineage>
        <taxon>unclassified sequences</taxon>
        <taxon>metagenomes</taxon>
        <taxon>organismal metagenomes</taxon>
    </lineage>
</organism>
<accession>A0A6C0BK59</accession>
<evidence type="ECO:0000313" key="1">
    <source>
        <dbReference type="EMBL" id="QHS91713.1"/>
    </source>
</evidence>
<dbReference type="InterPro" id="IPR029033">
    <property type="entry name" value="His_PPase_superfam"/>
</dbReference>
<dbReference type="AlphaFoldDB" id="A0A6C0BK59"/>
<dbReference type="SUPFAM" id="SSF53254">
    <property type="entry name" value="Phosphoglycerate mutase-like"/>
    <property type="match status" value="1"/>
</dbReference>
<protein>
    <submittedName>
        <fullName evidence="1">Uncharacterized protein</fullName>
    </submittedName>
</protein>
<sequence>MDFEIIFVRHGESCANAWQKEFLSGTQILYGDPELTRRGIERCKVFRKPLEVFINEKWSEKPYIVGASALMRTQLTAFWQLARYTAGHLQKPIHVFPHICEPGRSWDNIPFDSQKQRSIIKSREILEQLDDGNDYRDQQTRETQSNMLLFLKFLGTNPSVFSAGNDGIRRGVVFTHSHFLKKHFQLPTNDNIMNNGFIYTKFKLSPQNQSLEEFQGQGDFNYPYFQFFDLPDYPKEKYMCPDLCRKTLCTFRKDTHGLPSEAISLPPPPPKARSWYTNLFTRKNKNQNKTNRINKNNITQRKRIDPKLIQGSTYAKQLAEGGNRGAGIGPLYSVNNKQRNLGFALNGLGPQNFNEQGYIPKQTLRLPVQGASVRQ</sequence>
<dbReference type="Gene3D" id="3.40.50.1240">
    <property type="entry name" value="Phosphoglycerate mutase-like"/>
    <property type="match status" value="1"/>
</dbReference>
<proteinExistence type="predicted"/>
<name>A0A6C0BK59_9ZZZZ</name>
<reference evidence="1" key="1">
    <citation type="journal article" date="2020" name="Nature">
        <title>Giant virus diversity and host interactions through global metagenomics.</title>
        <authorList>
            <person name="Schulz F."/>
            <person name="Roux S."/>
            <person name="Paez-Espino D."/>
            <person name="Jungbluth S."/>
            <person name="Walsh D.A."/>
            <person name="Denef V.J."/>
            <person name="McMahon K.D."/>
            <person name="Konstantinidis K.T."/>
            <person name="Eloe-Fadrosh E.A."/>
            <person name="Kyrpides N.C."/>
            <person name="Woyke T."/>
        </authorList>
    </citation>
    <scope>NUCLEOTIDE SEQUENCE</scope>
    <source>
        <strain evidence="1">GVMAG-M-3300013006-15</strain>
    </source>
</reference>
<dbReference type="EMBL" id="MN739163">
    <property type="protein sequence ID" value="QHS91713.1"/>
    <property type="molecule type" value="Genomic_DNA"/>
</dbReference>